<feature type="transmembrane region" description="Helical" evidence="8">
    <location>
        <begin position="71"/>
        <end position="93"/>
    </location>
</feature>
<accession>A0ABS2MN57</accession>
<evidence type="ECO:0000256" key="7">
    <source>
        <dbReference type="ARBA" id="ARBA00023136"/>
    </source>
</evidence>
<feature type="transmembrane region" description="Helical" evidence="8">
    <location>
        <begin position="37"/>
        <end position="59"/>
    </location>
</feature>
<dbReference type="Proteomes" id="UP000767854">
    <property type="component" value="Unassembled WGS sequence"/>
</dbReference>
<name>A0ABS2MN57_9FIRM</name>
<gene>
    <name evidence="9" type="ORF">JOC49_000344</name>
</gene>
<comment type="caution">
    <text evidence="9">The sequence shown here is derived from an EMBL/GenBank/DDBJ whole genome shotgun (WGS) entry which is preliminary data.</text>
</comment>
<proteinExistence type="inferred from homology"/>
<evidence type="ECO:0000256" key="6">
    <source>
        <dbReference type="ARBA" id="ARBA00022989"/>
    </source>
</evidence>
<dbReference type="RefSeq" id="WP_204661571.1">
    <property type="nucleotide sequence ID" value="NZ_JAFBDT010000002.1"/>
</dbReference>
<keyword evidence="7 8" id="KW-0472">Membrane</keyword>
<feature type="transmembrane region" description="Helical" evidence="8">
    <location>
        <begin position="318"/>
        <end position="351"/>
    </location>
</feature>
<protein>
    <submittedName>
        <fullName evidence="9">PurR-regulated permease PerM</fullName>
    </submittedName>
</protein>
<evidence type="ECO:0000256" key="3">
    <source>
        <dbReference type="ARBA" id="ARBA00022448"/>
    </source>
</evidence>
<keyword evidence="3" id="KW-0813">Transport</keyword>
<dbReference type="InterPro" id="IPR002549">
    <property type="entry name" value="AI-2E-like"/>
</dbReference>
<keyword evidence="5 8" id="KW-0812">Transmembrane</keyword>
<evidence type="ECO:0000256" key="2">
    <source>
        <dbReference type="ARBA" id="ARBA00009773"/>
    </source>
</evidence>
<feature type="transmembrane region" description="Helical" evidence="8">
    <location>
        <begin position="159"/>
        <end position="184"/>
    </location>
</feature>
<evidence type="ECO:0000256" key="4">
    <source>
        <dbReference type="ARBA" id="ARBA00022475"/>
    </source>
</evidence>
<keyword evidence="4" id="KW-1003">Cell membrane</keyword>
<comment type="subcellular location">
    <subcellularLocation>
        <location evidence="1">Cell membrane</location>
        <topology evidence="1">Multi-pass membrane protein</topology>
    </subcellularLocation>
</comment>
<sequence>MELNRETLRKLMGLLLFAALLLSAALNINQVMESAGSVLGLFTPFIIGGVMAMILNVIMHWIEKRTKLNRGLSLLLSLFIVFGLIAFLMLLVIPEFVNIVEMVSKRVPEAVKQFETWIDGAGKRLPIDLPNLEIDWNKVFNTITDMLQKGSSAVFKSTIGITTSIFSAFFNGLLGLVFAIYVLLQKEQLGLQFKKILHAFLKEDTVAGILAVGGRAHSIFSNFVTGQFTEALIIGGLCFVGMLILSMPYALVISALVGFTALIPVFGAFIGTGIGAFLILMVNPIKALWFILFIVVLQQLEGNLIYPKVVGSSIGLPGIWVLAAVTIGGAAYGVVGMLAGVPLASLIYSLIRDFVNMRLKQKKIEL</sequence>
<dbReference type="PANTHER" id="PTHR21716:SF53">
    <property type="entry name" value="PERMEASE PERM-RELATED"/>
    <property type="match status" value="1"/>
</dbReference>
<reference evidence="9 10" key="1">
    <citation type="submission" date="2021-01" db="EMBL/GenBank/DDBJ databases">
        <title>Genomic Encyclopedia of Type Strains, Phase IV (KMG-IV): sequencing the most valuable type-strain genomes for metagenomic binning, comparative biology and taxonomic classification.</title>
        <authorList>
            <person name="Goeker M."/>
        </authorList>
    </citation>
    <scope>NUCLEOTIDE SEQUENCE [LARGE SCALE GENOMIC DNA]</scope>
    <source>
        <strain evidence="9 10">DSM 24436</strain>
    </source>
</reference>
<keyword evidence="6 8" id="KW-1133">Transmembrane helix</keyword>
<organism evidence="9 10">
    <name type="scientific">Fusibacter tunisiensis</name>
    <dbReference type="NCBI Taxonomy" id="1008308"/>
    <lineage>
        <taxon>Bacteria</taxon>
        <taxon>Bacillati</taxon>
        <taxon>Bacillota</taxon>
        <taxon>Clostridia</taxon>
        <taxon>Eubacteriales</taxon>
        <taxon>Eubacteriales Family XII. Incertae Sedis</taxon>
        <taxon>Fusibacter</taxon>
    </lineage>
</organism>
<evidence type="ECO:0000256" key="5">
    <source>
        <dbReference type="ARBA" id="ARBA00022692"/>
    </source>
</evidence>
<dbReference type="Pfam" id="PF01594">
    <property type="entry name" value="AI-2E_transport"/>
    <property type="match status" value="1"/>
</dbReference>
<comment type="similarity">
    <text evidence="2">Belongs to the autoinducer-2 exporter (AI-2E) (TC 2.A.86) family.</text>
</comment>
<evidence type="ECO:0000256" key="8">
    <source>
        <dbReference type="SAM" id="Phobius"/>
    </source>
</evidence>
<evidence type="ECO:0000256" key="1">
    <source>
        <dbReference type="ARBA" id="ARBA00004651"/>
    </source>
</evidence>
<dbReference type="EMBL" id="JAFBDT010000002">
    <property type="protein sequence ID" value="MBM7560830.1"/>
    <property type="molecule type" value="Genomic_DNA"/>
</dbReference>
<feature type="transmembrane region" description="Helical" evidence="8">
    <location>
        <begin position="231"/>
        <end position="251"/>
    </location>
</feature>
<feature type="transmembrane region" description="Helical" evidence="8">
    <location>
        <begin position="287"/>
        <end position="306"/>
    </location>
</feature>
<evidence type="ECO:0000313" key="9">
    <source>
        <dbReference type="EMBL" id="MBM7560830.1"/>
    </source>
</evidence>
<evidence type="ECO:0000313" key="10">
    <source>
        <dbReference type="Proteomes" id="UP000767854"/>
    </source>
</evidence>
<feature type="transmembrane region" description="Helical" evidence="8">
    <location>
        <begin position="257"/>
        <end position="280"/>
    </location>
</feature>
<keyword evidence="10" id="KW-1185">Reference proteome</keyword>
<dbReference type="PANTHER" id="PTHR21716">
    <property type="entry name" value="TRANSMEMBRANE PROTEIN"/>
    <property type="match status" value="1"/>
</dbReference>